<dbReference type="InterPro" id="IPR006015">
    <property type="entry name" value="Universal_stress_UspA"/>
</dbReference>
<comment type="caution">
    <text evidence="3">The sequence shown here is derived from an EMBL/GenBank/DDBJ whole genome shotgun (WGS) entry which is preliminary data.</text>
</comment>
<accession>A0A1Q6DW66</accession>
<keyword evidence="4" id="KW-1185">Reference proteome</keyword>
<dbReference type="InParanoid" id="A0A1Q6DW66"/>
<evidence type="ECO:0000313" key="3">
    <source>
        <dbReference type="EMBL" id="OKY78611.1"/>
    </source>
</evidence>
<dbReference type="EMBL" id="MSDW01000001">
    <property type="protein sequence ID" value="OKY78611.1"/>
    <property type="molecule type" value="Genomic_DNA"/>
</dbReference>
<evidence type="ECO:0000256" key="1">
    <source>
        <dbReference type="ARBA" id="ARBA00008791"/>
    </source>
</evidence>
<protein>
    <submittedName>
        <fullName evidence="3">Nucleotide-binding protein UspA family</fullName>
    </submittedName>
</protein>
<proteinExistence type="inferred from homology"/>
<dbReference type="SUPFAM" id="SSF52402">
    <property type="entry name" value="Adenine nucleotide alpha hydrolases-like"/>
    <property type="match status" value="2"/>
</dbReference>
<reference evidence="3" key="1">
    <citation type="submission" date="2016-12" db="EMBL/GenBank/DDBJ databases">
        <title>Discovery of methanogenic haloarchaea.</title>
        <authorList>
            <person name="Sorokin D.Y."/>
            <person name="Makarova K.S."/>
            <person name="Abbas B."/>
            <person name="Ferrer M."/>
            <person name="Golyshin P.N."/>
        </authorList>
    </citation>
    <scope>NUCLEOTIDE SEQUENCE [LARGE SCALE GENOMIC DNA]</scope>
    <source>
        <strain evidence="3">HMET1</strain>
    </source>
</reference>
<dbReference type="PANTHER" id="PTHR46268:SF6">
    <property type="entry name" value="UNIVERSAL STRESS PROTEIN UP12"/>
    <property type="match status" value="1"/>
</dbReference>
<evidence type="ECO:0000259" key="2">
    <source>
        <dbReference type="Pfam" id="PF00582"/>
    </source>
</evidence>
<name>A0A1Q6DW66_METT1</name>
<dbReference type="PANTHER" id="PTHR46268">
    <property type="entry name" value="STRESS RESPONSE PROTEIN NHAX"/>
    <property type="match status" value="1"/>
</dbReference>
<dbReference type="AlphaFoldDB" id="A0A1Q6DW66"/>
<dbReference type="Pfam" id="PF00582">
    <property type="entry name" value="Usp"/>
    <property type="match status" value="1"/>
</dbReference>
<dbReference type="InterPro" id="IPR014729">
    <property type="entry name" value="Rossmann-like_a/b/a_fold"/>
</dbReference>
<dbReference type="InterPro" id="IPR006016">
    <property type="entry name" value="UspA"/>
</dbReference>
<feature type="domain" description="UspA" evidence="2">
    <location>
        <begin position="1"/>
        <end position="137"/>
    </location>
</feature>
<sequence length="294" mass="33933">MFSKILVPVSSEEYSKEAIERAADLASKYEDGKLHILYIIEEKMLEDVNNVSDTMMTEEDKKKLKEEIINERTKVAEDVILKKTKSAVEEKDVDIEIEPIEVGCFSDSISHFIDKGLVDLILIGFHGRKYLNYSVIQSSSLPLWLYKKEEGMKLMLVASNLTVNEVAYDTVFELIKKFDLKSVDLAYILDYSKEKDYKYEKENIVESKLTRKEMRDRAEDFVNEFKDKCKELSVTPDVEIIEGKIEKITLSACKERNTDIIVLGDIMKEERLSLTENIDKKIVESIPCSIILSR</sequence>
<organism evidence="3 4">
    <name type="scientific">Methanohalarchaeum thermophilum</name>
    <dbReference type="NCBI Taxonomy" id="1903181"/>
    <lineage>
        <taxon>Archaea</taxon>
        <taxon>Methanobacteriati</taxon>
        <taxon>Methanobacteriota</taxon>
        <taxon>Methanonatronarchaeia</taxon>
        <taxon>Methanonatronarchaeales</taxon>
        <taxon>Methanonatronarchaeaceae</taxon>
        <taxon>Candidatus Methanohalarchaeum</taxon>
    </lineage>
</organism>
<gene>
    <name evidence="3" type="ORF">BTN85_1108</name>
</gene>
<dbReference type="Gene3D" id="3.40.50.620">
    <property type="entry name" value="HUPs"/>
    <property type="match status" value="2"/>
</dbReference>
<evidence type="ECO:0000313" key="4">
    <source>
        <dbReference type="Proteomes" id="UP000185744"/>
    </source>
</evidence>
<comment type="similarity">
    <text evidence="1">Belongs to the universal stress protein A family.</text>
</comment>
<dbReference type="CDD" id="cd00293">
    <property type="entry name" value="USP-like"/>
    <property type="match status" value="1"/>
</dbReference>
<dbReference type="PRINTS" id="PR01438">
    <property type="entry name" value="UNVRSLSTRESS"/>
</dbReference>
<dbReference type="STRING" id="1903181.BTN85_1108"/>
<dbReference type="Proteomes" id="UP000185744">
    <property type="component" value="Unassembled WGS sequence"/>
</dbReference>